<dbReference type="Proteomes" id="UP000076661">
    <property type="component" value="Unassembled WGS sequence"/>
</dbReference>
<evidence type="ECO:0000313" key="2">
    <source>
        <dbReference type="EMBL" id="KZN62978.1"/>
    </source>
</evidence>
<comment type="caution">
    <text evidence="2">The sequence shown here is derived from an EMBL/GenBank/DDBJ whole genome shotgun (WGS) entry which is preliminary data.</text>
</comment>
<dbReference type="PATRIC" id="fig|1365257.3.peg.3898"/>
<gene>
    <name evidence="2" type="ORF">N478_24900</name>
</gene>
<evidence type="ECO:0000256" key="1">
    <source>
        <dbReference type="SAM" id="SignalP"/>
    </source>
</evidence>
<name>A0A167KLW5_9GAMM</name>
<reference evidence="2 3" key="1">
    <citation type="submission" date="2013-07" db="EMBL/GenBank/DDBJ databases">
        <title>Comparative Genomic and Metabolomic Analysis of Twelve Strains of Pseudoalteromonas luteoviolacea.</title>
        <authorList>
            <person name="Vynne N.G."/>
            <person name="Mansson M."/>
            <person name="Gram L."/>
        </authorList>
    </citation>
    <scope>NUCLEOTIDE SEQUENCE [LARGE SCALE GENOMIC DNA]</scope>
    <source>
        <strain evidence="2 3">S4060-1</strain>
    </source>
</reference>
<accession>A0A167KLW5</accession>
<proteinExistence type="predicted"/>
<evidence type="ECO:0000313" key="3">
    <source>
        <dbReference type="Proteomes" id="UP000076661"/>
    </source>
</evidence>
<sequence length="113" mass="12721">MRLFIALLCSTSFTGFASEALGDFSDMVVIPAVKTVSVSSYTRAQFDEARTLRSNSATEEHIGKIYSTLTPDEKIQYKFEKGILSTTVTFDQYQTAISQSNKSRTSYYIFWGK</sequence>
<feature type="signal peptide" evidence="1">
    <location>
        <begin position="1"/>
        <end position="17"/>
    </location>
</feature>
<dbReference type="AlphaFoldDB" id="A0A167KLW5"/>
<protein>
    <submittedName>
        <fullName evidence="2">Uncharacterized protein</fullName>
    </submittedName>
</protein>
<feature type="chain" id="PRO_5007889469" evidence="1">
    <location>
        <begin position="18"/>
        <end position="113"/>
    </location>
</feature>
<organism evidence="2 3">
    <name type="scientific">Pseudoalteromonas luteoviolacea S4060-1</name>
    <dbReference type="NCBI Taxonomy" id="1365257"/>
    <lineage>
        <taxon>Bacteria</taxon>
        <taxon>Pseudomonadati</taxon>
        <taxon>Pseudomonadota</taxon>
        <taxon>Gammaproteobacteria</taxon>
        <taxon>Alteromonadales</taxon>
        <taxon>Pseudoalteromonadaceae</taxon>
        <taxon>Pseudoalteromonas</taxon>
    </lineage>
</organism>
<keyword evidence="1" id="KW-0732">Signal</keyword>
<dbReference type="RefSeq" id="WP_063382249.1">
    <property type="nucleotide sequence ID" value="NZ_AUXX01000036.1"/>
</dbReference>
<dbReference type="EMBL" id="AUXX01000036">
    <property type="protein sequence ID" value="KZN62978.1"/>
    <property type="molecule type" value="Genomic_DNA"/>
</dbReference>